<protein>
    <submittedName>
        <fullName evidence="2">Uncharacterized protein</fullName>
    </submittedName>
</protein>
<dbReference type="EMBL" id="CP003058">
    <property type="protein sequence ID" value="AEQ23329.1"/>
    <property type="molecule type" value="Genomic_DNA"/>
</dbReference>
<keyword evidence="3" id="KW-1185">Reference proteome</keyword>
<evidence type="ECO:0000313" key="2">
    <source>
        <dbReference type="EMBL" id="AEQ23329.1"/>
    </source>
</evidence>
<keyword evidence="1" id="KW-0472">Membrane</keyword>
<dbReference type="HOGENOM" id="CLU_747276_0_0_9"/>
<name>G4Q5F1_ACIIR</name>
<sequence>MCLYVSSTVNNRFLQESSFHSFHKEDLMNKKIAASILLTCLSMGFMGAAQAFPSLLEKNEAALYTPLRHTGTRWTLTHFFALLGKNDKEAAEFFGGGTPTDSADGTFTIGRTYPVRLFGENREAGTLYDRDGKVQSITVQLEDSRAAAYEPVLTWYYGAPTKVQSVPSEAGATYTEWTHENARIRLYQMYGLSALEVTPSEKRGHTVTPPLWGGKWIPEDIRRITSGMKKFPPLERAIIKTYGIDEAERKDTRYAYEILDLDGDGTLDVLAIVSGPYTSGTGGDSALWGTFRNGTFEVKQTFTLMRTPLIVTADPTSLIVRRSGGGAPSKIVRLDLKDGKFAESQDENVMKNLKKDKAVVLFDGVREMRL</sequence>
<dbReference type="KEGG" id="ain:Acin_2129"/>
<accession>G4Q5F1</accession>
<dbReference type="Proteomes" id="UP000007093">
    <property type="component" value="Chromosome"/>
</dbReference>
<dbReference type="eggNOG" id="ENOG5033GSP">
    <property type="taxonomic scope" value="Bacteria"/>
</dbReference>
<organism evidence="2 3">
    <name type="scientific">Acidaminococcus intestini (strain RyC-MR95)</name>
    <dbReference type="NCBI Taxonomy" id="568816"/>
    <lineage>
        <taxon>Bacteria</taxon>
        <taxon>Bacillati</taxon>
        <taxon>Bacillota</taxon>
        <taxon>Negativicutes</taxon>
        <taxon>Acidaminococcales</taxon>
        <taxon>Acidaminococcaceae</taxon>
        <taxon>Acidaminococcus</taxon>
    </lineage>
</organism>
<reference evidence="2 3" key="1">
    <citation type="journal article" date="2011" name="J. Bacteriol.">
        <title>Complete genome sequence of Acidaminococcus intestini RYC-MR95, a Gram-negative bacterium from the phylum Firmicutes.</title>
        <authorList>
            <person name="D'Auria G."/>
            <person name="Galan J.C."/>
            <person name="Rodriguez-Alcayna M."/>
            <person name="Moya A."/>
            <person name="Baquero F."/>
            <person name="Latorre A."/>
        </authorList>
    </citation>
    <scope>NUCLEOTIDE SEQUENCE [LARGE SCALE GENOMIC DNA]</scope>
    <source>
        <strain evidence="2 3">RyC-MR95</strain>
    </source>
</reference>
<keyword evidence="1" id="KW-1133">Transmembrane helix</keyword>
<feature type="transmembrane region" description="Helical" evidence="1">
    <location>
        <begin position="32"/>
        <end position="52"/>
    </location>
</feature>
<gene>
    <name evidence="2" type="ordered locus">Acin_2129</name>
</gene>
<evidence type="ECO:0000256" key="1">
    <source>
        <dbReference type="SAM" id="Phobius"/>
    </source>
</evidence>
<proteinExistence type="predicted"/>
<dbReference type="PATRIC" id="fig|568816.4.peg.2060"/>
<keyword evidence="1" id="KW-0812">Transmembrane</keyword>
<evidence type="ECO:0000313" key="3">
    <source>
        <dbReference type="Proteomes" id="UP000007093"/>
    </source>
</evidence>
<dbReference type="InParanoid" id="G4Q5F1"/>
<dbReference type="AlphaFoldDB" id="G4Q5F1"/>